<keyword evidence="3" id="KW-1185">Reference proteome</keyword>
<reference evidence="2 3" key="1">
    <citation type="journal article" date="2023" name="Plants (Basel)">
        <title>Bridging the Gap: Combining Genomics and Transcriptomics Approaches to Understand Stylosanthes scabra, an Orphan Legume from the Brazilian Caatinga.</title>
        <authorList>
            <person name="Ferreira-Neto J.R.C."/>
            <person name="da Silva M.D."/>
            <person name="Binneck E."/>
            <person name="de Melo N.F."/>
            <person name="da Silva R.H."/>
            <person name="de Melo A.L.T.M."/>
            <person name="Pandolfi V."/>
            <person name="Bustamante F.O."/>
            <person name="Brasileiro-Vidal A.C."/>
            <person name="Benko-Iseppon A.M."/>
        </authorList>
    </citation>
    <scope>NUCLEOTIDE SEQUENCE [LARGE SCALE GENOMIC DNA]</scope>
    <source>
        <tissue evidence="2">Leaves</tissue>
    </source>
</reference>
<sequence>MTRAASPQWIRGEGTGQARNAIPREGSGAISYNDESIPTRAGVPVRIEALDAYASVPDPPFGRVMSGRPRRHKQV</sequence>
<feature type="region of interest" description="Disordered" evidence="1">
    <location>
        <begin position="1"/>
        <end position="33"/>
    </location>
</feature>
<evidence type="ECO:0000313" key="2">
    <source>
        <dbReference type="EMBL" id="MED6155740.1"/>
    </source>
</evidence>
<protein>
    <submittedName>
        <fullName evidence="2">Uncharacterized protein</fullName>
    </submittedName>
</protein>
<name>A0ABU6U501_9FABA</name>
<evidence type="ECO:0000256" key="1">
    <source>
        <dbReference type="SAM" id="MobiDB-lite"/>
    </source>
</evidence>
<accession>A0ABU6U501</accession>
<gene>
    <name evidence="2" type="ORF">PIB30_007605</name>
</gene>
<proteinExistence type="predicted"/>
<organism evidence="2 3">
    <name type="scientific">Stylosanthes scabra</name>
    <dbReference type="NCBI Taxonomy" id="79078"/>
    <lineage>
        <taxon>Eukaryota</taxon>
        <taxon>Viridiplantae</taxon>
        <taxon>Streptophyta</taxon>
        <taxon>Embryophyta</taxon>
        <taxon>Tracheophyta</taxon>
        <taxon>Spermatophyta</taxon>
        <taxon>Magnoliopsida</taxon>
        <taxon>eudicotyledons</taxon>
        <taxon>Gunneridae</taxon>
        <taxon>Pentapetalae</taxon>
        <taxon>rosids</taxon>
        <taxon>fabids</taxon>
        <taxon>Fabales</taxon>
        <taxon>Fabaceae</taxon>
        <taxon>Papilionoideae</taxon>
        <taxon>50 kb inversion clade</taxon>
        <taxon>dalbergioids sensu lato</taxon>
        <taxon>Dalbergieae</taxon>
        <taxon>Pterocarpus clade</taxon>
        <taxon>Stylosanthes</taxon>
    </lineage>
</organism>
<dbReference type="Proteomes" id="UP001341840">
    <property type="component" value="Unassembled WGS sequence"/>
</dbReference>
<dbReference type="EMBL" id="JASCZI010120845">
    <property type="protein sequence ID" value="MED6155740.1"/>
    <property type="molecule type" value="Genomic_DNA"/>
</dbReference>
<comment type="caution">
    <text evidence="2">The sequence shown here is derived from an EMBL/GenBank/DDBJ whole genome shotgun (WGS) entry which is preliminary data.</text>
</comment>
<evidence type="ECO:0000313" key="3">
    <source>
        <dbReference type="Proteomes" id="UP001341840"/>
    </source>
</evidence>